<organism evidence="1 2">
    <name type="scientific">Exiguobacterium oxidotolerans</name>
    <dbReference type="NCBI Taxonomy" id="223958"/>
    <lineage>
        <taxon>Bacteria</taxon>
        <taxon>Bacillati</taxon>
        <taxon>Bacillota</taxon>
        <taxon>Bacilli</taxon>
        <taxon>Bacillales</taxon>
        <taxon>Bacillales Family XII. Incertae Sedis</taxon>
        <taxon>Exiguobacterium</taxon>
    </lineage>
</organism>
<accession>A0A653I9W0</accession>
<dbReference type="AlphaFoldDB" id="A0A653I9W0"/>
<reference evidence="1 2" key="1">
    <citation type="submission" date="2019-10" db="EMBL/GenBank/DDBJ databases">
        <authorList>
            <person name="Karimi E."/>
        </authorList>
    </citation>
    <scope>NUCLEOTIDE SEQUENCE [LARGE SCALE GENOMIC DNA]</scope>
    <source>
        <strain evidence="1">Exiguobacterium sp. 9Y</strain>
    </source>
</reference>
<keyword evidence="1" id="KW-0969">Cilium</keyword>
<keyword evidence="1" id="KW-0282">Flagellum</keyword>
<dbReference type="GO" id="GO:0044780">
    <property type="term" value="P:bacterial-type flagellum assembly"/>
    <property type="evidence" value="ECO:0007669"/>
    <property type="project" value="InterPro"/>
</dbReference>
<evidence type="ECO:0000313" key="2">
    <source>
        <dbReference type="Proteomes" id="UP000439752"/>
    </source>
</evidence>
<name>A0A653I9W0_9BACL</name>
<dbReference type="InterPro" id="IPR036584">
    <property type="entry name" value="FliS_sf"/>
</dbReference>
<sequence>MTEQELFQMTPQQLTETMLKGLVLQYDRSLLARDDNRFDEVNERLQKAYQLLTKLQAGLHDDGGIITGQLDALYHYLADQTVQAYRTPLVLDELLQLAEELLVTWQAASLKKERPLVRAAHHERYEGMDY</sequence>
<dbReference type="RefSeq" id="WP_159173392.1">
    <property type="nucleotide sequence ID" value="NZ_LR732312.1"/>
</dbReference>
<protein>
    <submittedName>
        <fullName evidence="1">Flagellar biosynthesis protein FliS</fullName>
    </submittedName>
</protein>
<keyword evidence="2" id="KW-1185">Reference proteome</keyword>
<keyword evidence="1" id="KW-0966">Cell projection</keyword>
<dbReference type="Proteomes" id="UP000439752">
    <property type="component" value="Unassembled WGS sequence"/>
</dbReference>
<gene>
    <name evidence="1" type="ORF">EXIGUO9Y_270044</name>
</gene>
<dbReference type="InterPro" id="IPR003713">
    <property type="entry name" value="FliS"/>
</dbReference>
<dbReference type="Pfam" id="PF02561">
    <property type="entry name" value="FliS"/>
    <property type="match status" value="1"/>
</dbReference>
<dbReference type="SUPFAM" id="SSF101116">
    <property type="entry name" value="Flagellar export chaperone FliS"/>
    <property type="match status" value="1"/>
</dbReference>
<dbReference type="EMBL" id="CABWKQ010000020">
    <property type="protein sequence ID" value="VWX35919.1"/>
    <property type="molecule type" value="Genomic_DNA"/>
</dbReference>
<evidence type="ECO:0000313" key="1">
    <source>
        <dbReference type="EMBL" id="VWX35919.1"/>
    </source>
</evidence>
<proteinExistence type="predicted"/>
<dbReference type="Gene3D" id="1.20.120.340">
    <property type="entry name" value="Flagellar protein FliS"/>
    <property type="match status" value="1"/>
</dbReference>